<evidence type="ECO:0000256" key="6">
    <source>
        <dbReference type="ARBA" id="ARBA00023235"/>
    </source>
</evidence>
<feature type="domain" description="DNA topoisomerase IB N-terminal" evidence="8">
    <location>
        <begin position="42"/>
        <end position="90"/>
    </location>
</feature>
<dbReference type="Gene3D" id="3.30.66.10">
    <property type="entry name" value="DNA topoisomerase I domain"/>
    <property type="match status" value="1"/>
</dbReference>
<reference evidence="9 10" key="1">
    <citation type="submission" date="2024-09" db="EMBL/GenBank/DDBJ databases">
        <authorList>
            <person name="Sun Q."/>
            <person name="Mori K."/>
        </authorList>
    </citation>
    <scope>NUCLEOTIDE SEQUENCE [LARGE SCALE GENOMIC DNA]</scope>
    <source>
        <strain evidence="9 10">TBRC 5777</strain>
    </source>
</reference>
<evidence type="ECO:0000256" key="5">
    <source>
        <dbReference type="ARBA" id="ARBA00023125"/>
    </source>
</evidence>
<keyword evidence="6" id="KW-0413">Isomerase</keyword>
<evidence type="ECO:0000313" key="9">
    <source>
        <dbReference type="EMBL" id="MFC0409304.1"/>
    </source>
</evidence>
<dbReference type="InterPro" id="IPR013500">
    <property type="entry name" value="TopoI_cat_euk"/>
</dbReference>
<dbReference type="EC" id="5.6.2.1" evidence="3"/>
<evidence type="ECO:0000256" key="3">
    <source>
        <dbReference type="ARBA" id="ARBA00012891"/>
    </source>
</evidence>
<name>A0ABV6JUL2_9PROT</name>
<dbReference type="EMBL" id="JBHLUN010000009">
    <property type="protein sequence ID" value="MFC0409304.1"/>
    <property type="molecule type" value="Genomic_DNA"/>
</dbReference>
<comment type="catalytic activity">
    <reaction evidence="1">
        <text>ATP-independent breakage of single-stranded DNA, followed by passage and rejoining.</text>
        <dbReference type="EC" id="5.6.2.1"/>
    </reaction>
</comment>
<dbReference type="RefSeq" id="WP_377045058.1">
    <property type="nucleotide sequence ID" value="NZ_JBHLUN010000009.1"/>
</dbReference>
<dbReference type="PROSITE" id="PS52038">
    <property type="entry name" value="TOPO_IB_2"/>
    <property type="match status" value="1"/>
</dbReference>
<dbReference type="InterPro" id="IPR011010">
    <property type="entry name" value="DNA_brk_join_enz"/>
</dbReference>
<dbReference type="Proteomes" id="UP001589865">
    <property type="component" value="Unassembled WGS sequence"/>
</dbReference>
<dbReference type="InterPro" id="IPR035447">
    <property type="entry name" value="DNA_topo_I_N_sf"/>
</dbReference>
<dbReference type="InterPro" id="IPR049331">
    <property type="entry name" value="Top1B_N_bact"/>
</dbReference>
<dbReference type="PRINTS" id="PR00416">
    <property type="entry name" value="EUTPISMRASEI"/>
</dbReference>
<feature type="domain" description="DNA topoisomerase I catalytic core eukaryotic-type" evidence="7">
    <location>
        <begin position="102"/>
        <end position="317"/>
    </location>
</feature>
<sequence>MPLDDPSAVQTIVDPRDAALSAGLRYVSDEAPGITRRRSGKGFSYRDSKGQPVKDEAVLERIRSLAIPPAYKDVWICPHANGHIQATGRDDKGRKQYRYHQRWREVRDATKYEHMAEFAALLPQIRQRVAEDMKRPGLQREKVLAVVVSLLENTLIRVGNDDYVEQNGSYGLTTLQNEHVSVRGEEMRFSFRGKSGKEWKLRHTDRRVARIVKACQDLPGQELFQYRDGDGEIHDVTSNDVNSYLHEITGQNITAKDFRTWSGTVLAALALREFEKVDTQAAAKKNIRAAIEKVASRLGNTPAVCRKCYVHPNVLDSYLAGSLVLEISDEARNELRHRIDQLRPEEAAVLTLLTRLKESDAAPEAGKAG</sequence>
<gene>
    <name evidence="9" type="ORF">ACFFGY_13685</name>
</gene>
<evidence type="ECO:0000256" key="4">
    <source>
        <dbReference type="ARBA" id="ARBA00023029"/>
    </source>
</evidence>
<proteinExistence type="inferred from homology"/>
<organism evidence="9 10">
    <name type="scientific">Roseomonas elaeocarpi</name>
    <dbReference type="NCBI Taxonomy" id="907779"/>
    <lineage>
        <taxon>Bacteria</taxon>
        <taxon>Pseudomonadati</taxon>
        <taxon>Pseudomonadota</taxon>
        <taxon>Alphaproteobacteria</taxon>
        <taxon>Acetobacterales</taxon>
        <taxon>Roseomonadaceae</taxon>
        <taxon>Roseomonas</taxon>
    </lineage>
</organism>
<comment type="similarity">
    <text evidence="2">Belongs to the type IB topoisomerase family.</text>
</comment>
<protein>
    <recommendedName>
        <fullName evidence="3">DNA topoisomerase</fullName>
        <ecNumber evidence="3">5.6.2.1</ecNumber>
    </recommendedName>
</protein>
<evidence type="ECO:0000256" key="2">
    <source>
        <dbReference type="ARBA" id="ARBA00006645"/>
    </source>
</evidence>
<dbReference type="SUPFAM" id="SSF55869">
    <property type="entry name" value="DNA topoisomerase I domain"/>
    <property type="match status" value="1"/>
</dbReference>
<evidence type="ECO:0000256" key="1">
    <source>
        <dbReference type="ARBA" id="ARBA00000213"/>
    </source>
</evidence>
<accession>A0ABV6JUL2</accession>
<evidence type="ECO:0000259" key="7">
    <source>
        <dbReference type="Pfam" id="PF01028"/>
    </source>
</evidence>
<dbReference type="InterPro" id="IPR001631">
    <property type="entry name" value="TopoI"/>
</dbReference>
<dbReference type="Pfam" id="PF21338">
    <property type="entry name" value="Top1B_N_bact"/>
    <property type="match status" value="1"/>
</dbReference>
<evidence type="ECO:0000313" key="10">
    <source>
        <dbReference type="Proteomes" id="UP001589865"/>
    </source>
</evidence>
<keyword evidence="4" id="KW-0799">Topoisomerase</keyword>
<dbReference type="Gene3D" id="1.10.132.120">
    <property type="match status" value="1"/>
</dbReference>
<dbReference type="Pfam" id="PF01028">
    <property type="entry name" value="Topoisom_I"/>
    <property type="match status" value="1"/>
</dbReference>
<keyword evidence="10" id="KW-1185">Reference proteome</keyword>
<dbReference type="Gene3D" id="3.90.15.10">
    <property type="entry name" value="Topoisomerase I, Chain A, domain 3"/>
    <property type="match status" value="1"/>
</dbReference>
<dbReference type="InterPro" id="IPR014711">
    <property type="entry name" value="TopoI_cat_a-hlx-sub_euk"/>
</dbReference>
<evidence type="ECO:0000259" key="8">
    <source>
        <dbReference type="Pfam" id="PF21338"/>
    </source>
</evidence>
<keyword evidence="5" id="KW-0238">DNA-binding</keyword>
<comment type="caution">
    <text evidence="9">The sequence shown here is derived from an EMBL/GenBank/DDBJ whole genome shotgun (WGS) entry which is preliminary data.</text>
</comment>
<dbReference type="SUPFAM" id="SSF56349">
    <property type="entry name" value="DNA breaking-rejoining enzymes"/>
    <property type="match status" value="1"/>
</dbReference>